<feature type="region of interest" description="Disordered" evidence="1">
    <location>
        <begin position="45"/>
        <end position="102"/>
    </location>
</feature>
<evidence type="ECO:0000256" key="1">
    <source>
        <dbReference type="SAM" id="MobiDB-lite"/>
    </source>
</evidence>
<dbReference type="GO" id="GO:0004674">
    <property type="term" value="F:protein serine/threonine kinase activity"/>
    <property type="evidence" value="ECO:0007669"/>
    <property type="project" value="UniProtKB-KW"/>
</dbReference>
<dbReference type="Proteomes" id="UP000675554">
    <property type="component" value="Unassembled WGS sequence"/>
</dbReference>
<feature type="compositionally biased region" description="Basic and acidic residues" evidence="1">
    <location>
        <begin position="62"/>
        <end position="76"/>
    </location>
</feature>
<gene>
    <name evidence="3" type="ORF">KDA82_14575</name>
</gene>
<protein>
    <submittedName>
        <fullName evidence="3">Serine/threonine protein kinase</fullName>
    </submittedName>
</protein>
<feature type="transmembrane region" description="Helical" evidence="2">
    <location>
        <begin position="20"/>
        <end position="42"/>
    </location>
</feature>
<keyword evidence="2" id="KW-1133">Transmembrane helix</keyword>
<sequence length="239" mass="25870">PDGHAPASRAAKERARARRWVLASVLVLALVGGGVAIGLAVADRDEGGKAPGADHSQGQDQGQEKTPDDARDKKGEAGGAGTTPTSKPEPAPSGYRTVDDPAGFKVAVPKGFTRSYEPPRVFYYSPGKEFRLGVYIQDQEPGGPVSAMKKADEEGPHRYPGYRGGVVRKSPKNEFPGALWEFTWNGESADGGPRHTFDQSWDEAGKMYDLWVSAPSDRRPDAKRHFDTALKTFVRTKPH</sequence>
<feature type="non-terminal residue" evidence="3">
    <location>
        <position position="1"/>
    </location>
</feature>
<evidence type="ECO:0000256" key="2">
    <source>
        <dbReference type="SAM" id="Phobius"/>
    </source>
</evidence>
<dbReference type="EMBL" id="JAGSMN010000312">
    <property type="protein sequence ID" value="MBR7674221.1"/>
    <property type="molecule type" value="Genomic_DNA"/>
</dbReference>
<keyword evidence="4" id="KW-1185">Reference proteome</keyword>
<name>A0A8T4IPM6_9ACTN</name>
<keyword evidence="3" id="KW-0418">Kinase</keyword>
<proteinExistence type="predicted"/>
<keyword evidence="2" id="KW-0812">Transmembrane</keyword>
<comment type="caution">
    <text evidence="3">The sequence shown here is derived from an EMBL/GenBank/DDBJ whole genome shotgun (WGS) entry which is preliminary data.</text>
</comment>
<evidence type="ECO:0000313" key="3">
    <source>
        <dbReference type="EMBL" id="MBR7674221.1"/>
    </source>
</evidence>
<keyword evidence="3" id="KW-0723">Serine/threonine-protein kinase</keyword>
<keyword evidence="2" id="KW-0472">Membrane</keyword>
<reference evidence="3" key="1">
    <citation type="submission" date="2021-04" db="EMBL/GenBank/DDBJ databases">
        <title>Sequencing of actinobacteria type strains.</title>
        <authorList>
            <person name="Nguyen G.-S."/>
            <person name="Wentzel A."/>
        </authorList>
    </citation>
    <scope>NUCLEOTIDE SEQUENCE</scope>
    <source>
        <strain evidence="3">DSM 42095</strain>
    </source>
</reference>
<organism evidence="3 4">
    <name type="scientific">Streptomyces daliensis</name>
    <dbReference type="NCBI Taxonomy" id="299421"/>
    <lineage>
        <taxon>Bacteria</taxon>
        <taxon>Bacillati</taxon>
        <taxon>Actinomycetota</taxon>
        <taxon>Actinomycetes</taxon>
        <taxon>Kitasatosporales</taxon>
        <taxon>Streptomycetaceae</taxon>
        <taxon>Streptomyces</taxon>
    </lineage>
</organism>
<keyword evidence="3" id="KW-0808">Transferase</keyword>
<evidence type="ECO:0000313" key="4">
    <source>
        <dbReference type="Proteomes" id="UP000675554"/>
    </source>
</evidence>
<accession>A0A8T4IPM6</accession>
<dbReference type="AlphaFoldDB" id="A0A8T4IPM6"/>
<feature type="region of interest" description="Disordered" evidence="1">
    <location>
        <begin position="138"/>
        <end position="170"/>
    </location>
</feature>